<reference evidence="1 2" key="1">
    <citation type="journal article" date="2016" name="Sci. Rep.">
        <title>The Dendrobium catenatum Lindl. genome sequence provides insights into polysaccharide synthase, floral development and adaptive evolution.</title>
        <authorList>
            <person name="Zhang G.Q."/>
            <person name="Xu Q."/>
            <person name="Bian C."/>
            <person name="Tsai W.C."/>
            <person name="Yeh C.M."/>
            <person name="Liu K.W."/>
            <person name="Yoshida K."/>
            <person name="Zhang L.S."/>
            <person name="Chang S.B."/>
            <person name="Chen F."/>
            <person name="Shi Y."/>
            <person name="Su Y.Y."/>
            <person name="Zhang Y.Q."/>
            <person name="Chen L.J."/>
            <person name="Yin Y."/>
            <person name="Lin M."/>
            <person name="Huang H."/>
            <person name="Deng H."/>
            <person name="Wang Z.W."/>
            <person name="Zhu S.L."/>
            <person name="Zhao X."/>
            <person name="Deng C."/>
            <person name="Niu S.C."/>
            <person name="Huang J."/>
            <person name="Wang M."/>
            <person name="Liu G.H."/>
            <person name="Yang H.J."/>
            <person name="Xiao X.J."/>
            <person name="Hsiao Y.Y."/>
            <person name="Wu W.L."/>
            <person name="Chen Y.Y."/>
            <person name="Mitsuda N."/>
            <person name="Ohme-Takagi M."/>
            <person name="Luo Y.B."/>
            <person name="Van de Peer Y."/>
            <person name="Liu Z.J."/>
        </authorList>
    </citation>
    <scope>NUCLEOTIDE SEQUENCE [LARGE SCALE GENOMIC DNA]</scope>
    <source>
        <tissue evidence="1">The whole plant</tissue>
    </source>
</reference>
<accession>A0A2I0WAF3</accession>
<evidence type="ECO:0000313" key="1">
    <source>
        <dbReference type="EMBL" id="PKU72634.1"/>
    </source>
</evidence>
<protein>
    <submittedName>
        <fullName evidence="1">Uncharacterized protein</fullName>
    </submittedName>
</protein>
<name>A0A2I0WAF3_9ASPA</name>
<keyword evidence="2" id="KW-1185">Reference proteome</keyword>
<organism evidence="1 2">
    <name type="scientific">Dendrobium catenatum</name>
    <dbReference type="NCBI Taxonomy" id="906689"/>
    <lineage>
        <taxon>Eukaryota</taxon>
        <taxon>Viridiplantae</taxon>
        <taxon>Streptophyta</taxon>
        <taxon>Embryophyta</taxon>
        <taxon>Tracheophyta</taxon>
        <taxon>Spermatophyta</taxon>
        <taxon>Magnoliopsida</taxon>
        <taxon>Liliopsida</taxon>
        <taxon>Asparagales</taxon>
        <taxon>Orchidaceae</taxon>
        <taxon>Epidendroideae</taxon>
        <taxon>Malaxideae</taxon>
        <taxon>Dendrobiinae</taxon>
        <taxon>Dendrobium</taxon>
    </lineage>
</organism>
<sequence>MRFLKLKSSSFLGEADIIEAVYMTRLTDSDLSQTPIIICIAANEASVVSLYYKKNLQKIIYISVISQKFHRLRSLTNSPYHYLQDYILFFNLN</sequence>
<dbReference type="AlphaFoldDB" id="A0A2I0WAF3"/>
<reference evidence="1 2" key="2">
    <citation type="journal article" date="2017" name="Nature">
        <title>The Apostasia genome and the evolution of orchids.</title>
        <authorList>
            <person name="Zhang G.Q."/>
            <person name="Liu K.W."/>
            <person name="Li Z."/>
            <person name="Lohaus R."/>
            <person name="Hsiao Y.Y."/>
            <person name="Niu S.C."/>
            <person name="Wang J.Y."/>
            <person name="Lin Y.C."/>
            <person name="Xu Q."/>
            <person name="Chen L.J."/>
            <person name="Yoshida K."/>
            <person name="Fujiwara S."/>
            <person name="Wang Z.W."/>
            <person name="Zhang Y.Q."/>
            <person name="Mitsuda N."/>
            <person name="Wang M."/>
            <person name="Liu G.H."/>
            <person name="Pecoraro L."/>
            <person name="Huang H.X."/>
            <person name="Xiao X.J."/>
            <person name="Lin M."/>
            <person name="Wu X.Y."/>
            <person name="Wu W.L."/>
            <person name="Chen Y.Y."/>
            <person name="Chang S.B."/>
            <person name="Sakamoto S."/>
            <person name="Ohme-Takagi M."/>
            <person name="Yagi M."/>
            <person name="Zeng S.J."/>
            <person name="Shen C.Y."/>
            <person name="Yeh C.M."/>
            <person name="Luo Y.B."/>
            <person name="Tsai W.C."/>
            <person name="Van de Peer Y."/>
            <person name="Liu Z.J."/>
        </authorList>
    </citation>
    <scope>NUCLEOTIDE SEQUENCE [LARGE SCALE GENOMIC DNA]</scope>
    <source>
        <tissue evidence="1">The whole plant</tissue>
    </source>
</reference>
<dbReference type="Proteomes" id="UP000233837">
    <property type="component" value="Unassembled WGS sequence"/>
</dbReference>
<dbReference type="EMBL" id="KZ502814">
    <property type="protein sequence ID" value="PKU72634.1"/>
    <property type="molecule type" value="Genomic_DNA"/>
</dbReference>
<evidence type="ECO:0000313" key="2">
    <source>
        <dbReference type="Proteomes" id="UP000233837"/>
    </source>
</evidence>
<proteinExistence type="predicted"/>
<gene>
    <name evidence="1" type="ORF">MA16_Dca010204</name>
</gene>